<gene>
    <name evidence="3" type="ORF">DMP08_00685</name>
</gene>
<dbReference type="PROSITE" id="PS51257">
    <property type="entry name" value="PROKAR_LIPOPROTEIN"/>
    <property type="match status" value="1"/>
</dbReference>
<evidence type="ECO:0000313" key="4">
    <source>
        <dbReference type="Proteomes" id="UP000278632"/>
    </source>
</evidence>
<sequence length="630" mass="67133">MRRVYAKAASLLLSILLLTAGVAACSPREAFGYEYLHSDTTSIYNRAWISASPSGYLELIGSDPNGPRPGMPNWELPGGTNAYVVAYQFAVWGDAGGQDDLVWYTAGNGSWSRGGASMGTGDLTGSKNGTGFGCIATYGYGWGGNVLSRHGGLDGLVHNHIYIHSTIAGVGNAEGTGFLNYGSVDFWPRVSIRYDANGGSGAPGSHYKYIGSIGSVSSKLPVRVGYTFEGWSTQRRGPVNVRPGQKIGYQDWNLQAESLVPHGWNNGPSDFWRDPSAGRPSPSGSNAITLYAQWKPVSYLVSYEGNGATGGSTSDSVHVYDSPKALTMNGYERSYRLTCDAQGGSTGVASLACVWPWASWNARPDGSGESYGDGSLVKNMRSTKGKATLYAQWRPGSVALPDPGEKPGHVFEGWYSAAEGGDFVGKAGTSISIAADTTCYARWQALAEVTYYADGQVLSGFGDLLPAGVAYRTSAEAAAAAVKQDCAGFEGWFVDASCTKRYAEGSPLPSEGLRLYGRNKVSVSYAQTDRSTALFADRTLYADQDAGSLLDRDALLPPGETLFYGDRITFARGPSVWFEDHDRLREASCEPGAYATAEAEGLPARTTVLTCNTVAYLNWRIPLYDGIAVS</sequence>
<comment type="caution">
    <text evidence="3">The sequence shown here is derived from an EMBL/GenBank/DDBJ whole genome shotgun (WGS) entry which is preliminary data.</text>
</comment>
<dbReference type="EMBL" id="QICD01000001">
    <property type="protein sequence ID" value="RNL49009.1"/>
    <property type="molecule type" value="Genomic_DNA"/>
</dbReference>
<dbReference type="Pfam" id="PF09479">
    <property type="entry name" value="Flg_new"/>
    <property type="match status" value="3"/>
</dbReference>
<feature type="chain" id="PRO_5039626390" evidence="2">
    <location>
        <begin position="24"/>
        <end position="630"/>
    </location>
</feature>
<protein>
    <submittedName>
        <fullName evidence="3">Cell wall-binding protein</fullName>
    </submittedName>
</protein>
<evidence type="ECO:0000313" key="3">
    <source>
        <dbReference type="EMBL" id="RNL49009.1"/>
    </source>
</evidence>
<accession>A0A3N0BKP9</accession>
<dbReference type="AlphaFoldDB" id="A0A3N0BKP9"/>
<keyword evidence="2" id="KW-0732">Signal</keyword>
<dbReference type="GO" id="GO:0030313">
    <property type="term" value="C:cell envelope"/>
    <property type="evidence" value="ECO:0007669"/>
    <property type="project" value="UniProtKB-SubCell"/>
</dbReference>
<proteinExistence type="predicted"/>
<dbReference type="RefSeq" id="WP_123191090.1">
    <property type="nucleotide sequence ID" value="NZ_QICD01000001.1"/>
</dbReference>
<feature type="signal peptide" evidence="2">
    <location>
        <begin position="1"/>
        <end position="23"/>
    </location>
</feature>
<evidence type="ECO:0000256" key="2">
    <source>
        <dbReference type="SAM" id="SignalP"/>
    </source>
</evidence>
<keyword evidence="4" id="KW-1185">Reference proteome</keyword>
<dbReference type="InterPro" id="IPR013378">
    <property type="entry name" value="InlB-like_B-rpt"/>
</dbReference>
<evidence type="ECO:0000256" key="1">
    <source>
        <dbReference type="ARBA" id="ARBA00004196"/>
    </source>
</evidence>
<dbReference type="OrthoDB" id="2038674at2"/>
<name>A0A3N0BKP9_9ACTN</name>
<reference evidence="4" key="1">
    <citation type="submission" date="2018-05" db="EMBL/GenBank/DDBJ databases">
        <title>Genome Sequencing of selected type strains of the family Eggerthellaceae.</title>
        <authorList>
            <person name="Danylec N."/>
            <person name="Stoll D.A."/>
            <person name="Doetsch A."/>
            <person name="Huch M."/>
        </authorList>
    </citation>
    <scope>NUCLEOTIDE SEQUENCE [LARGE SCALE GENOMIC DNA]</scope>
    <source>
        <strain evidence="4">DSM 16106</strain>
    </source>
</reference>
<dbReference type="Gene3D" id="2.60.40.4270">
    <property type="entry name" value="Listeria-Bacteroides repeat domain"/>
    <property type="match status" value="2"/>
</dbReference>
<organism evidence="3 4">
    <name type="scientific">Paraeggerthella hongkongensis</name>
    <dbReference type="NCBI Taxonomy" id="230658"/>
    <lineage>
        <taxon>Bacteria</taxon>
        <taxon>Bacillati</taxon>
        <taxon>Actinomycetota</taxon>
        <taxon>Coriobacteriia</taxon>
        <taxon>Eggerthellales</taxon>
        <taxon>Eggerthellaceae</taxon>
        <taxon>Paraeggerthella</taxon>
    </lineage>
</organism>
<dbReference type="InterPro" id="IPR042229">
    <property type="entry name" value="Listeria/Bacterioides_rpt_sf"/>
</dbReference>
<comment type="subcellular location">
    <subcellularLocation>
        <location evidence="1">Cell envelope</location>
    </subcellularLocation>
</comment>
<dbReference type="Proteomes" id="UP000278632">
    <property type="component" value="Unassembled WGS sequence"/>
</dbReference>